<dbReference type="InterPro" id="IPR000719">
    <property type="entry name" value="Prot_kinase_dom"/>
</dbReference>
<sequence>MDLKKKKRSSSPEEDLSAGKRTCCRKTPTTEDERCITKRSRSPEEHPADGKEEKRSRVDAKTPPSLSITNYRLMKELGKGNFGRVMLASYAIKDQLVAVKIMQKKNGKEFKYVRGEAQVLQLGRECPFLCRAFTTFQTQSHLMMVLEYARGGTLESLIKKQKNMNSQKILFYSSEIAVGLQFLHAKGIVHRDLKPENVFLDEEGHIKIGDFGLACTNTFEHKTLSGIYGTPGYIAPEILSEDPYDSAADWWSFGVIVYEMATGNLPFPPERNLKQHLKTIIYEKPRYPKSLGPELRDLLQQLLKKTPDTRLGVYSNIWDHPFYSSIDWVKVERRQLVPPVKPKMRSVAGLCNRNIPFPKEDPRETSVLENFSYVDPSWQE</sequence>
<feature type="domain" description="Protein kinase" evidence="10">
    <location>
        <begin position="71"/>
        <end position="323"/>
    </location>
</feature>
<keyword evidence="3" id="KW-0808">Transferase</keyword>
<dbReference type="PROSITE" id="PS51285">
    <property type="entry name" value="AGC_KINASE_CTER"/>
    <property type="match status" value="1"/>
</dbReference>
<dbReference type="PANTHER" id="PTHR24351">
    <property type="entry name" value="RIBOSOMAL PROTEIN S6 KINASE"/>
    <property type="match status" value="1"/>
</dbReference>
<keyword evidence="12" id="KW-1185">Reference proteome</keyword>
<dbReference type="GO" id="GO:0005737">
    <property type="term" value="C:cytoplasm"/>
    <property type="evidence" value="ECO:0000318"/>
    <property type="project" value="GO_Central"/>
</dbReference>
<evidence type="ECO:0000256" key="2">
    <source>
        <dbReference type="ARBA" id="ARBA00022553"/>
    </source>
</evidence>
<evidence type="ECO:0000256" key="8">
    <source>
        <dbReference type="RuleBase" id="RU000304"/>
    </source>
</evidence>
<organism evidence="12 13">
    <name type="scientific">Xenopus laevis</name>
    <name type="common">African clawed frog</name>
    <dbReference type="NCBI Taxonomy" id="8355"/>
    <lineage>
        <taxon>Eukaryota</taxon>
        <taxon>Metazoa</taxon>
        <taxon>Chordata</taxon>
        <taxon>Craniata</taxon>
        <taxon>Vertebrata</taxon>
        <taxon>Euteleostomi</taxon>
        <taxon>Amphibia</taxon>
        <taxon>Batrachia</taxon>
        <taxon>Anura</taxon>
        <taxon>Pipoidea</taxon>
        <taxon>Pipidae</taxon>
        <taxon>Xenopodinae</taxon>
        <taxon>Xenopus</taxon>
        <taxon>Xenopus</taxon>
    </lineage>
</organism>
<dbReference type="Proteomes" id="UP000186698">
    <property type="component" value="Chromosome 1L"/>
</dbReference>
<evidence type="ECO:0000313" key="14">
    <source>
        <dbReference type="RefSeq" id="XP_041420091.1"/>
    </source>
</evidence>
<keyword evidence="6 7" id="KW-0067">ATP-binding</keyword>
<dbReference type="OrthoDB" id="341578at2759"/>
<dbReference type="InterPro" id="IPR000961">
    <property type="entry name" value="AGC-kinase_C"/>
</dbReference>
<dbReference type="SMART" id="SM00133">
    <property type="entry name" value="S_TK_X"/>
    <property type="match status" value="1"/>
</dbReference>
<evidence type="ECO:0000313" key="13">
    <source>
        <dbReference type="RefSeq" id="XP_041420085.1"/>
    </source>
</evidence>
<dbReference type="RefSeq" id="XP_041420091.1">
    <property type="nucleotide sequence ID" value="XM_041564157.1"/>
</dbReference>
<dbReference type="Gene3D" id="1.10.510.10">
    <property type="entry name" value="Transferase(Phosphotransferase) domain 1"/>
    <property type="match status" value="1"/>
</dbReference>
<dbReference type="GO" id="GO:0005524">
    <property type="term" value="F:ATP binding"/>
    <property type="evidence" value="ECO:0007669"/>
    <property type="project" value="UniProtKB-UniRule"/>
</dbReference>
<evidence type="ECO:0000256" key="4">
    <source>
        <dbReference type="ARBA" id="ARBA00022741"/>
    </source>
</evidence>
<evidence type="ECO:0000256" key="9">
    <source>
        <dbReference type="SAM" id="MobiDB-lite"/>
    </source>
</evidence>
<feature type="domain" description="AGC-kinase C-terminal" evidence="11">
    <location>
        <begin position="324"/>
        <end position="380"/>
    </location>
</feature>
<keyword evidence="5" id="KW-0418">Kinase</keyword>
<dbReference type="SUPFAM" id="SSF56112">
    <property type="entry name" value="Protein kinase-like (PK-like)"/>
    <property type="match status" value="1"/>
</dbReference>
<feature type="compositionally biased region" description="Basic and acidic residues" evidence="9">
    <location>
        <begin position="28"/>
        <end position="60"/>
    </location>
</feature>
<feature type="region of interest" description="Disordered" evidence="9">
    <location>
        <begin position="1"/>
        <end position="64"/>
    </location>
</feature>
<reference evidence="13 14" key="1">
    <citation type="submission" date="2025-04" db="UniProtKB">
        <authorList>
            <consortium name="RefSeq"/>
        </authorList>
    </citation>
    <scope>IDENTIFICATION</scope>
    <source>
        <strain evidence="13 14">J_2021</strain>
        <tissue evidence="13 14">Erythrocytes</tissue>
    </source>
</reference>
<evidence type="ECO:0000256" key="3">
    <source>
        <dbReference type="ARBA" id="ARBA00022679"/>
    </source>
</evidence>
<name>A0A8J1KS13_XENLA</name>
<dbReference type="RefSeq" id="XP_041420085.1">
    <property type="nucleotide sequence ID" value="XM_041564151.1"/>
</dbReference>
<keyword evidence="4 7" id="KW-0547">Nucleotide-binding</keyword>
<evidence type="ECO:0000256" key="6">
    <source>
        <dbReference type="ARBA" id="ARBA00022840"/>
    </source>
</evidence>
<evidence type="ECO:0000256" key="7">
    <source>
        <dbReference type="PROSITE-ProRule" id="PRU10141"/>
    </source>
</evidence>
<dbReference type="InterPro" id="IPR017441">
    <property type="entry name" value="Protein_kinase_ATP_BS"/>
</dbReference>
<keyword evidence="2" id="KW-0597">Phosphoprotein</keyword>
<evidence type="ECO:0000256" key="5">
    <source>
        <dbReference type="ARBA" id="ARBA00022777"/>
    </source>
</evidence>
<dbReference type="AlphaFoldDB" id="A0A8J1KS13"/>
<dbReference type="Pfam" id="PF00069">
    <property type="entry name" value="Pkinase"/>
    <property type="match status" value="1"/>
</dbReference>
<dbReference type="InterPro" id="IPR008271">
    <property type="entry name" value="Ser/Thr_kinase_AS"/>
</dbReference>
<feature type="binding site" evidence="7">
    <location>
        <position position="100"/>
    </location>
    <ligand>
        <name>ATP</name>
        <dbReference type="ChEBI" id="CHEBI:30616"/>
    </ligand>
</feature>
<dbReference type="GO" id="GO:0004674">
    <property type="term" value="F:protein serine/threonine kinase activity"/>
    <property type="evidence" value="ECO:0000318"/>
    <property type="project" value="GO_Central"/>
</dbReference>
<dbReference type="GO" id="GO:0005634">
    <property type="term" value="C:nucleus"/>
    <property type="evidence" value="ECO:0000318"/>
    <property type="project" value="GO_Central"/>
</dbReference>
<proteinExistence type="inferred from homology"/>
<dbReference type="FunFam" id="1.10.510.10:FF:000210">
    <property type="entry name" value="Non-specific serine/threonine protein kinase"/>
    <property type="match status" value="1"/>
</dbReference>
<gene>
    <name evidence="13 14" type="primary">LOC108705665</name>
</gene>
<comment type="similarity">
    <text evidence="8">Belongs to the protein kinase superfamily.</text>
</comment>
<dbReference type="PROSITE" id="PS50011">
    <property type="entry name" value="PROTEIN_KINASE_DOM"/>
    <property type="match status" value="1"/>
</dbReference>
<accession>A0A8J1KS13</accession>
<dbReference type="Gene3D" id="3.30.200.20">
    <property type="entry name" value="Phosphorylase Kinase, domain 1"/>
    <property type="match status" value="1"/>
</dbReference>
<protein>
    <submittedName>
        <fullName evidence="13 14">Protein kinase C delta type-like isoform X1</fullName>
    </submittedName>
</protein>
<keyword evidence="1 8" id="KW-0723">Serine/threonine-protein kinase</keyword>
<dbReference type="PROSITE" id="PS00108">
    <property type="entry name" value="PROTEIN_KINASE_ST"/>
    <property type="match status" value="1"/>
</dbReference>
<evidence type="ECO:0000256" key="1">
    <source>
        <dbReference type="ARBA" id="ARBA00022527"/>
    </source>
</evidence>
<dbReference type="InterPro" id="IPR011009">
    <property type="entry name" value="Kinase-like_dom_sf"/>
</dbReference>
<evidence type="ECO:0000259" key="10">
    <source>
        <dbReference type="PROSITE" id="PS50011"/>
    </source>
</evidence>
<dbReference type="PROSITE" id="PS00107">
    <property type="entry name" value="PROTEIN_KINASE_ATP"/>
    <property type="match status" value="1"/>
</dbReference>
<dbReference type="SMART" id="SM00220">
    <property type="entry name" value="S_TKc"/>
    <property type="match status" value="1"/>
</dbReference>
<dbReference type="KEGG" id="xla:108705665"/>
<evidence type="ECO:0000313" key="12">
    <source>
        <dbReference type="Proteomes" id="UP000186698"/>
    </source>
</evidence>
<dbReference type="GeneID" id="108705665"/>
<evidence type="ECO:0000259" key="11">
    <source>
        <dbReference type="PROSITE" id="PS51285"/>
    </source>
</evidence>